<name>A0A818SZ17_9BILA</name>
<dbReference type="Proteomes" id="UP000663823">
    <property type="component" value="Unassembled WGS sequence"/>
</dbReference>
<evidence type="ECO:0000256" key="1">
    <source>
        <dbReference type="ARBA" id="ARBA00038097"/>
    </source>
</evidence>
<evidence type="ECO:0000313" key="3">
    <source>
        <dbReference type="EMBL" id="CAF3677621.1"/>
    </source>
</evidence>
<dbReference type="InterPro" id="IPR029058">
    <property type="entry name" value="AB_hydrolase_fold"/>
</dbReference>
<dbReference type="PANTHER" id="PTHR42886">
    <property type="entry name" value="RE40534P-RELATED"/>
    <property type="match status" value="1"/>
</dbReference>
<dbReference type="GO" id="GO:0005739">
    <property type="term" value="C:mitochondrion"/>
    <property type="evidence" value="ECO:0007669"/>
    <property type="project" value="TreeGrafter"/>
</dbReference>
<reference evidence="3" key="1">
    <citation type="submission" date="2021-02" db="EMBL/GenBank/DDBJ databases">
        <authorList>
            <person name="Nowell W R."/>
        </authorList>
    </citation>
    <scope>NUCLEOTIDE SEQUENCE</scope>
</reference>
<dbReference type="GO" id="GO:0055088">
    <property type="term" value="P:lipid homeostasis"/>
    <property type="evidence" value="ECO:0007669"/>
    <property type="project" value="TreeGrafter"/>
</dbReference>
<dbReference type="EMBL" id="CAJOAX010001024">
    <property type="protein sequence ID" value="CAF3677621.1"/>
    <property type="molecule type" value="Genomic_DNA"/>
</dbReference>
<protein>
    <recommendedName>
        <fullName evidence="2">AB hydrolase-1 domain-containing protein</fullName>
    </recommendedName>
</protein>
<dbReference type="Gene3D" id="3.40.50.1820">
    <property type="entry name" value="alpha/beta hydrolase"/>
    <property type="match status" value="1"/>
</dbReference>
<dbReference type="AlphaFoldDB" id="A0A818SZ17"/>
<proteinExistence type="inferred from homology"/>
<dbReference type="GO" id="GO:0042171">
    <property type="term" value="F:lysophosphatidic acid acyltransferase activity"/>
    <property type="evidence" value="ECO:0007669"/>
    <property type="project" value="TreeGrafter"/>
</dbReference>
<dbReference type="PRINTS" id="PR00111">
    <property type="entry name" value="ABHYDROLASE"/>
</dbReference>
<dbReference type="Pfam" id="PF00561">
    <property type="entry name" value="Abhydrolase_1"/>
    <property type="match status" value="1"/>
</dbReference>
<evidence type="ECO:0000313" key="4">
    <source>
        <dbReference type="Proteomes" id="UP000663823"/>
    </source>
</evidence>
<sequence>MEKPIQFHEITSEILSDLSQNFHTLASEDKTITTIILSEYENKMNNVSDIKKTMTTTTNDFLLTNGNDSASNAIDQMISLSVLNHDNTTNQNSNILILNQTSITKKISSPSRFRTIENLKRFTWKSTGPEKLLRAEMRIFETVKSQFQGRYINVLNDTQKIWTVCSNLTSKNIPVVLIHGFGGGIGLWSLNLDQLCIDRPVYALDLPGFAHSTRPIFSLDPDEAEQQFVNMLEEWRIGIGLNERFILLGHSFGGFLSASYTIRYPKYVEQLVLVDAWGFERKPDNWQESPMQRVHIMKYFRPDLRVKFEKLFNDDRILEYLYHCNAQVPTGEQAFRTISDVLAWAKKPMIDRIHLIDERIPIYFLHGEQSWVDINSSVIAQGKRDNVYIDTIKEAGHHIYADAPDEFDMYLKRILINRN</sequence>
<dbReference type="GO" id="GO:0006654">
    <property type="term" value="P:phosphatidic acid biosynthetic process"/>
    <property type="evidence" value="ECO:0007669"/>
    <property type="project" value="TreeGrafter"/>
</dbReference>
<accession>A0A818SZ17</accession>
<organism evidence="3 4">
    <name type="scientific">Rotaria sordida</name>
    <dbReference type="NCBI Taxonomy" id="392033"/>
    <lineage>
        <taxon>Eukaryota</taxon>
        <taxon>Metazoa</taxon>
        <taxon>Spiralia</taxon>
        <taxon>Gnathifera</taxon>
        <taxon>Rotifera</taxon>
        <taxon>Eurotatoria</taxon>
        <taxon>Bdelloidea</taxon>
        <taxon>Philodinida</taxon>
        <taxon>Philodinidae</taxon>
        <taxon>Rotaria</taxon>
    </lineage>
</organism>
<evidence type="ECO:0000259" key="2">
    <source>
        <dbReference type="Pfam" id="PF00561"/>
    </source>
</evidence>
<comment type="caution">
    <text evidence="3">The sequence shown here is derived from an EMBL/GenBank/DDBJ whole genome shotgun (WGS) entry which is preliminary data.</text>
</comment>
<gene>
    <name evidence="3" type="ORF">OTI717_LOCUS10997</name>
</gene>
<dbReference type="GO" id="GO:0052689">
    <property type="term" value="F:carboxylic ester hydrolase activity"/>
    <property type="evidence" value="ECO:0007669"/>
    <property type="project" value="TreeGrafter"/>
</dbReference>
<comment type="similarity">
    <text evidence="1">Belongs to the peptidase S33 family. ABHD4/ABHD5 subfamily.</text>
</comment>
<dbReference type="SUPFAM" id="SSF53474">
    <property type="entry name" value="alpha/beta-Hydrolases"/>
    <property type="match status" value="1"/>
</dbReference>
<dbReference type="InterPro" id="IPR000073">
    <property type="entry name" value="AB_hydrolase_1"/>
</dbReference>
<feature type="domain" description="AB hydrolase-1" evidence="2">
    <location>
        <begin position="174"/>
        <end position="300"/>
    </location>
</feature>
<dbReference type="PANTHER" id="PTHR42886:SF29">
    <property type="entry name" value="PUMMELIG, ISOFORM A"/>
    <property type="match status" value="1"/>
</dbReference>